<dbReference type="Gene3D" id="3.40.50.10070">
    <property type="entry name" value="TolB, N-terminal domain"/>
    <property type="match status" value="1"/>
</dbReference>
<evidence type="ECO:0008006" key="4">
    <source>
        <dbReference type="Google" id="ProtNLM"/>
    </source>
</evidence>
<evidence type="ECO:0000313" key="3">
    <source>
        <dbReference type="Proteomes" id="UP001354971"/>
    </source>
</evidence>
<keyword evidence="1" id="KW-0812">Transmembrane</keyword>
<reference evidence="2 3" key="1">
    <citation type="submission" date="2024-01" db="EMBL/GenBank/DDBJ databases">
        <title>Hyphobacterium bacterium isolated from marine sediment.</title>
        <authorList>
            <person name="Zhao S."/>
        </authorList>
    </citation>
    <scope>NUCLEOTIDE SEQUENCE [LARGE SCALE GENOMIC DNA]</scope>
    <source>
        <strain evidence="3">HN65</strain>
    </source>
</reference>
<dbReference type="RefSeq" id="WP_330197471.1">
    <property type="nucleotide sequence ID" value="NZ_JAZDRP010000001.1"/>
</dbReference>
<sequence>MGRFLHELRRRNVFRFAAGYLAVAWVTFEVISGVKNAAGLPVWADSVALIILVAAFPVILFVAWTFELTPDGIRTTRSPESGANDVPLTPRPMDYVLMAAIILFAGLLAWQPINRTIRTGAPPLARTGEEVNIVSSAETEGGAEAETDGQEPAAIPELTVAVLPFLAMSSNEDDGYFADGLTEEILNSLAAVPELRVTSRTSAFQFRGNDLPSIPEIANSLGVAHVLEGSVRRSGDQVRITAQLIRAEDDVHLWSQTYDRSLDDVFAIQEDIAENVAGVLQIVLSENNRRQMRNSGTRNIDAFIAFQQGKTLWDRGHLEDDGDALLEQADAFFTRATELAPDFSEAYLLQSDYYAHILSEYALEEEFGEDELDAARERHTELLERAHETASTDTRRAIVEANQIFFSDDWRNARGAIEDALTSQECAHDNWLQDFARVYDNLDHRLDYAERQVRCDPLNPDTRLLLGNTLLDRGDYDAALTLADELVNQGMDYESEVIRFDALLGLGRLDDAEAMLQPHWEWERIRLAAMRGGDEAETVIRPFATDETGWFDMLMHAFLGDREAANAMAAEIDARPYGFIDLMTAIDSCRCGTPFDRDAAPDFSMRYAQSGFAWPPAGDLGFPLMETTSDE</sequence>
<evidence type="ECO:0000256" key="1">
    <source>
        <dbReference type="SAM" id="Phobius"/>
    </source>
</evidence>
<dbReference type="InterPro" id="IPR011990">
    <property type="entry name" value="TPR-like_helical_dom_sf"/>
</dbReference>
<feature type="transmembrane region" description="Helical" evidence="1">
    <location>
        <begin position="12"/>
        <end position="34"/>
    </location>
</feature>
<feature type="transmembrane region" description="Helical" evidence="1">
    <location>
        <begin position="95"/>
        <end position="113"/>
    </location>
</feature>
<dbReference type="EMBL" id="JAZDRP010000001">
    <property type="protein sequence ID" value="MEE2524803.1"/>
    <property type="molecule type" value="Genomic_DNA"/>
</dbReference>
<name>A0ABU7LLN9_9PROT</name>
<dbReference type="SUPFAM" id="SSF48452">
    <property type="entry name" value="TPR-like"/>
    <property type="match status" value="1"/>
</dbReference>
<dbReference type="Gene3D" id="1.25.40.10">
    <property type="entry name" value="Tetratricopeptide repeat domain"/>
    <property type="match status" value="1"/>
</dbReference>
<feature type="transmembrane region" description="Helical" evidence="1">
    <location>
        <begin position="46"/>
        <end position="66"/>
    </location>
</feature>
<organism evidence="2 3">
    <name type="scientific">Hyphobacterium lacteum</name>
    <dbReference type="NCBI Taxonomy" id="3116575"/>
    <lineage>
        <taxon>Bacteria</taxon>
        <taxon>Pseudomonadati</taxon>
        <taxon>Pseudomonadota</taxon>
        <taxon>Alphaproteobacteria</taxon>
        <taxon>Maricaulales</taxon>
        <taxon>Maricaulaceae</taxon>
        <taxon>Hyphobacterium</taxon>
    </lineage>
</organism>
<keyword evidence="3" id="KW-1185">Reference proteome</keyword>
<gene>
    <name evidence="2" type="ORF">V0U79_00360</name>
</gene>
<protein>
    <recommendedName>
        <fullName evidence="4">Tetratricopeptide repeat protein</fullName>
    </recommendedName>
</protein>
<keyword evidence="1" id="KW-0472">Membrane</keyword>
<comment type="caution">
    <text evidence="2">The sequence shown here is derived from an EMBL/GenBank/DDBJ whole genome shotgun (WGS) entry which is preliminary data.</text>
</comment>
<keyword evidence="1" id="KW-1133">Transmembrane helix</keyword>
<proteinExistence type="predicted"/>
<dbReference type="Proteomes" id="UP001354971">
    <property type="component" value="Unassembled WGS sequence"/>
</dbReference>
<evidence type="ECO:0000313" key="2">
    <source>
        <dbReference type="EMBL" id="MEE2524803.1"/>
    </source>
</evidence>
<accession>A0ABU7LLN9</accession>